<reference evidence="2 3" key="1">
    <citation type="submission" date="2019-01" db="EMBL/GenBank/DDBJ databases">
        <title>Still something new to discover - new insights into E. coli phage diversity and taxonomy.</title>
        <authorList>
            <person name="Korf I.H.E."/>
            <person name="Adriaennsens E."/>
            <person name="Dreiseikelmann B."/>
            <person name="Kropinski A."/>
            <person name="Nimtz M."/>
            <person name="Meier-Kolthoff J.P."/>
            <person name="Rohde M."/>
            <person name="van Raaij M."/>
            <person name="Wittmann J."/>
        </authorList>
    </citation>
    <scope>NUCLEOTIDE SEQUENCE [LARGE SCALE GENOMIC DNA]</scope>
</reference>
<evidence type="ECO:0000313" key="2">
    <source>
        <dbReference type="EMBL" id="QBQ76617.1"/>
    </source>
</evidence>
<evidence type="ECO:0000313" key="3">
    <source>
        <dbReference type="Proteomes" id="UP000307461"/>
    </source>
</evidence>
<dbReference type="EMBL" id="MK373772">
    <property type="protein sequence ID" value="QBQ76617.1"/>
    <property type="molecule type" value="Genomic_DNA"/>
</dbReference>
<evidence type="ECO:0000256" key="1">
    <source>
        <dbReference type="SAM" id="Phobius"/>
    </source>
</evidence>
<proteinExistence type="predicted"/>
<accession>A0A482MRI1</accession>
<name>A0A482MRI1_9CAUD</name>
<gene>
    <name evidence="2" type="ORF">PTXU04_00003</name>
</gene>
<feature type="transmembrane region" description="Helical" evidence="1">
    <location>
        <begin position="253"/>
        <end position="275"/>
    </location>
</feature>
<dbReference type="Proteomes" id="UP000307461">
    <property type="component" value="Segment"/>
</dbReference>
<keyword evidence="1" id="KW-0812">Transmembrane</keyword>
<keyword evidence="3" id="KW-1185">Reference proteome</keyword>
<keyword evidence="1" id="KW-1133">Transmembrane helix</keyword>
<organism evidence="2 3">
    <name type="scientific">Escherichia phage PTXU04</name>
    <dbReference type="NCBI Taxonomy" id="2508206"/>
    <lineage>
        <taxon>Viruses</taxon>
        <taxon>Duplodnaviria</taxon>
        <taxon>Heunggongvirae</taxon>
        <taxon>Uroviricota</taxon>
        <taxon>Caudoviricetes</taxon>
        <taxon>Xuquatrovirus</taxon>
        <taxon>Xuquatrovirus PTXU04</taxon>
    </lineage>
</organism>
<protein>
    <submittedName>
        <fullName evidence="2">Uncharacterized protein</fullName>
    </submittedName>
</protein>
<sequence length="278" mass="29252">MTVTVKLITEQTTNKLVDSVNAAQAMGWFPVCGVVCFNARYTQLMTLDTDATEVPACNYFIVDAADSVSFTQRVNQLLDINPGAVCLSPVQYSHARYIQAYGDNVDDNRPVSAVFRASFTTTGLALNQYVTTDNTPQVVVFNAQALPNAALGTLDNATGIFTAARRIVGTLAITCQVRRTTGGAAAVTWGFQVETSPDGVTWTPTAGSARYINLRGAGDNNVLQVIGLTSAVDIPSGTRLRITQMTDTSSANVGLAALPAMLGGATAAGLVFSLITTL</sequence>
<keyword evidence="1" id="KW-0472">Membrane</keyword>